<gene>
    <name evidence="2" type="ORF">C8Q71DRAFT_726552</name>
</gene>
<dbReference type="RefSeq" id="XP_047775085.1">
    <property type="nucleotide sequence ID" value="XM_047921772.1"/>
</dbReference>
<name>A0ABQ8K5R6_9APHY</name>
<feature type="region of interest" description="Disordered" evidence="1">
    <location>
        <begin position="270"/>
        <end position="311"/>
    </location>
</feature>
<feature type="compositionally biased region" description="Polar residues" evidence="1">
    <location>
        <begin position="296"/>
        <end position="311"/>
    </location>
</feature>
<dbReference type="GeneID" id="72002504"/>
<evidence type="ECO:0000256" key="1">
    <source>
        <dbReference type="SAM" id="MobiDB-lite"/>
    </source>
</evidence>
<sequence>MTNKNDLQELAKQNSAHQTPSAVWDERSASSGYAAFVRVAAANGSSESLSAATPDVPGLVEDATAETSTTTTRNDLVQFDGEELKESIPAEAGQISPAPETQSYRQLLRPPFRSPLPPLSACEQATHADTIEPEDANRLSVDHTAPSIAFAAPNSYLEYSLDIATFPFPTVEHANGTPFNDTGNMAESDAMAHSYPHNTASATSTVRPLPIALRVSPASVNNFGAVTASETNTSATAHDLSYQGLPSPQACLNNVAFELGWSQWGAADVASNDDPGVLPEGQGLTADTTEEGDQGGSNATTEWQDDSVGNSDENDAALLQEIEYAPTTARPAEPPAGLLWTDAPSVELVGWFNLPDDFSSGTDASPEQVIVNDGFHIPGLSGSDQFDPWSGSGGPACSSQGTFSHDCAMLQKDW</sequence>
<reference evidence="2 3" key="1">
    <citation type="journal article" date="2021" name="Environ. Microbiol.">
        <title>Gene family expansions and transcriptome signatures uncover fungal adaptations to wood decay.</title>
        <authorList>
            <person name="Hage H."/>
            <person name="Miyauchi S."/>
            <person name="Viragh M."/>
            <person name="Drula E."/>
            <person name="Min B."/>
            <person name="Chaduli D."/>
            <person name="Navarro D."/>
            <person name="Favel A."/>
            <person name="Norest M."/>
            <person name="Lesage-Meessen L."/>
            <person name="Balint B."/>
            <person name="Merenyi Z."/>
            <person name="de Eugenio L."/>
            <person name="Morin E."/>
            <person name="Martinez A.T."/>
            <person name="Baldrian P."/>
            <person name="Stursova M."/>
            <person name="Martinez M.J."/>
            <person name="Novotny C."/>
            <person name="Magnuson J.K."/>
            <person name="Spatafora J.W."/>
            <person name="Maurice S."/>
            <person name="Pangilinan J."/>
            <person name="Andreopoulos W."/>
            <person name="LaButti K."/>
            <person name="Hundley H."/>
            <person name="Na H."/>
            <person name="Kuo A."/>
            <person name="Barry K."/>
            <person name="Lipzen A."/>
            <person name="Henrissat B."/>
            <person name="Riley R."/>
            <person name="Ahrendt S."/>
            <person name="Nagy L.G."/>
            <person name="Grigoriev I.V."/>
            <person name="Martin F."/>
            <person name="Rosso M.N."/>
        </authorList>
    </citation>
    <scope>NUCLEOTIDE SEQUENCE [LARGE SCALE GENOMIC DNA]</scope>
    <source>
        <strain evidence="2 3">CIRM-BRFM 1785</strain>
    </source>
</reference>
<protein>
    <submittedName>
        <fullName evidence="2">Uncharacterized protein</fullName>
    </submittedName>
</protein>
<feature type="region of interest" description="Disordered" evidence="1">
    <location>
        <begin position="1"/>
        <end position="27"/>
    </location>
</feature>
<dbReference type="EMBL" id="JADCUA010000023">
    <property type="protein sequence ID" value="KAH9832039.1"/>
    <property type="molecule type" value="Genomic_DNA"/>
</dbReference>
<feature type="compositionally biased region" description="Polar residues" evidence="1">
    <location>
        <begin position="1"/>
        <end position="21"/>
    </location>
</feature>
<evidence type="ECO:0000313" key="3">
    <source>
        <dbReference type="Proteomes" id="UP000814176"/>
    </source>
</evidence>
<comment type="caution">
    <text evidence="2">The sequence shown here is derived from an EMBL/GenBank/DDBJ whole genome shotgun (WGS) entry which is preliminary data.</text>
</comment>
<keyword evidence="3" id="KW-1185">Reference proteome</keyword>
<evidence type="ECO:0000313" key="2">
    <source>
        <dbReference type="EMBL" id="KAH9832039.1"/>
    </source>
</evidence>
<accession>A0ABQ8K5R6</accession>
<dbReference type="Proteomes" id="UP000814176">
    <property type="component" value="Unassembled WGS sequence"/>
</dbReference>
<organism evidence="2 3">
    <name type="scientific">Rhodofomes roseus</name>
    <dbReference type="NCBI Taxonomy" id="34475"/>
    <lineage>
        <taxon>Eukaryota</taxon>
        <taxon>Fungi</taxon>
        <taxon>Dikarya</taxon>
        <taxon>Basidiomycota</taxon>
        <taxon>Agaricomycotina</taxon>
        <taxon>Agaricomycetes</taxon>
        <taxon>Polyporales</taxon>
        <taxon>Rhodofomes</taxon>
    </lineage>
</organism>
<proteinExistence type="predicted"/>